<feature type="transmembrane region" description="Helical" evidence="5">
    <location>
        <begin position="129"/>
        <end position="150"/>
    </location>
</feature>
<evidence type="ECO:0000256" key="3">
    <source>
        <dbReference type="ARBA" id="ARBA00022989"/>
    </source>
</evidence>
<keyword evidence="3 5" id="KW-1133">Transmembrane helix</keyword>
<sequence>MTYFILILSFVLLIKGADYFVEGASNIAQILRISPMLVGLTIVAFGTSSPEAAVSIRAAMKGSNGISLGNVIGSNLFNISLIIGITAIIRPLRVEEETVRKEIPFTLLSSILLFILMMDVRLQSIDYNVLSRADGLVLLSFFMIFLYYIFEVARNSREKKEDAQEPVVINTRKNIFYTVVGLVGIILGGELVVRSSKMIAYDFGMSETLVGLTIVAVGTSLPEMITCVTAAVKKHTDIAVGNIIGSNIFNILFVLGTSAVIAPIQVEEKIFADVLFMIGYTTILFIFSKTHHKINRIEGSGLLLSYIFYVMYIVMRK</sequence>
<dbReference type="Proteomes" id="UP000294919">
    <property type="component" value="Unassembled WGS sequence"/>
</dbReference>
<dbReference type="GO" id="GO:0005886">
    <property type="term" value="C:plasma membrane"/>
    <property type="evidence" value="ECO:0007669"/>
    <property type="project" value="TreeGrafter"/>
</dbReference>
<dbReference type="AlphaFoldDB" id="A0A4V2SC49"/>
<feature type="transmembrane region" description="Helical" evidence="5">
    <location>
        <begin position="68"/>
        <end position="91"/>
    </location>
</feature>
<evidence type="ECO:0000313" key="7">
    <source>
        <dbReference type="EMBL" id="TCO78000.1"/>
    </source>
</evidence>
<gene>
    <name evidence="7" type="ORF">EV214_10599</name>
</gene>
<evidence type="ECO:0000256" key="2">
    <source>
        <dbReference type="ARBA" id="ARBA00022692"/>
    </source>
</evidence>
<feature type="transmembrane region" description="Helical" evidence="5">
    <location>
        <begin position="270"/>
        <end position="287"/>
    </location>
</feature>
<dbReference type="GO" id="GO:0005262">
    <property type="term" value="F:calcium channel activity"/>
    <property type="evidence" value="ECO:0007669"/>
    <property type="project" value="TreeGrafter"/>
</dbReference>
<proteinExistence type="predicted"/>
<dbReference type="InterPro" id="IPR004481">
    <property type="entry name" value="K/Na/Ca-exchanger"/>
</dbReference>
<dbReference type="PANTHER" id="PTHR10846:SF8">
    <property type="entry name" value="INNER MEMBRANE PROTEIN YRBG"/>
    <property type="match status" value="1"/>
</dbReference>
<evidence type="ECO:0000313" key="8">
    <source>
        <dbReference type="Proteomes" id="UP000294919"/>
    </source>
</evidence>
<evidence type="ECO:0000256" key="4">
    <source>
        <dbReference type="ARBA" id="ARBA00023136"/>
    </source>
</evidence>
<feature type="transmembrane region" description="Helical" evidence="5">
    <location>
        <begin position="103"/>
        <end position="122"/>
    </location>
</feature>
<dbReference type="EMBL" id="SLWV01000005">
    <property type="protein sequence ID" value="TCO78000.1"/>
    <property type="molecule type" value="Genomic_DNA"/>
</dbReference>
<protein>
    <submittedName>
        <fullName evidence="7">Cation:H+ antiporter</fullName>
    </submittedName>
</protein>
<reference evidence="7 8" key="1">
    <citation type="submission" date="2019-03" db="EMBL/GenBank/DDBJ databases">
        <title>Genomic Encyclopedia of Type Strains, Phase IV (KMG-IV): sequencing the most valuable type-strain genomes for metagenomic binning, comparative biology and taxonomic classification.</title>
        <authorList>
            <person name="Goeker M."/>
        </authorList>
    </citation>
    <scope>NUCLEOTIDE SEQUENCE [LARGE SCALE GENOMIC DNA]</scope>
    <source>
        <strain evidence="7 8">DSM 102940</strain>
    </source>
</reference>
<dbReference type="Gene3D" id="1.20.1420.30">
    <property type="entry name" value="NCX, central ion-binding region"/>
    <property type="match status" value="1"/>
</dbReference>
<dbReference type="InterPro" id="IPR044880">
    <property type="entry name" value="NCX_ion-bd_dom_sf"/>
</dbReference>
<feature type="transmembrane region" description="Helical" evidence="5">
    <location>
        <begin position="299"/>
        <end position="315"/>
    </location>
</feature>
<feature type="transmembrane region" description="Helical" evidence="5">
    <location>
        <begin position="243"/>
        <end position="264"/>
    </location>
</feature>
<comment type="caution">
    <text evidence="7">The sequence shown here is derived from an EMBL/GenBank/DDBJ whole genome shotgun (WGS) entry which is preliminary data.</text>
</comment>
<dbReference type="GO" id="GO:0008273">
    <property type="term" value="F:calcium, potassium:sodium antiporter activity"/>
    <property type="evidence" value="ECO:0007669"/>
    <property type="project" value="TreeGrafter"/>
</dbReference>
<dbReference type="NCBIfam" id="TIGR00367">
    <property type="entry name" value="calcium/sodium antiporter"/>
    <property type="match status" value="1"/>
</dbReference>
<organism evidence="7 8">
    <name type="scientific">Marinisporobacter balticus</name>
    <dbReference type="NCBI Taxonomy" id="2018667"/>
    <lineage>
        <taxon>Bacteria</taxon>
        <taxon>Bacillati</taxon>
        <taxon>Bacillota</taxon>
        <taxon>Clostridia</taxon>
        <taxon>Peptostreptococcales</taxon>
        <taxon>Thermotaleaceae</taxon>
        <taxon>Marinisporobacter</taxon>
    </lineage>
</organism>
<feature type="transmembrane region" description="Helical" evidence="5">
    <location>
        <begin position="33"/>
        <end position="56"/>
    </location>
</feature>
<evidence type="ECO:0000259" key="6">
    <source>
        <dbReference type="Pfam" id="PF01699"/>
    </source>
</evidence>
<dbReference type="PANTHER" id="PTHR10846">
    <property type="entry name" value="SODIUM/POTASSIUM/CALCIUM EXCHANGER"/>
    <property type="match status" value="1"/>
</dbReference>
<keyword evidence="2 5" id="KW-0812">Transmembrane</keyword>
<dbReference type="Pfam" id="PF01699">
    <property type="entry name" value="Na_Ca_ex"/>
    <property type="match status" value="2"/>
</dbReference>
<dbReference type="OrthoDB" id="9794225at2"/>
<keyword evidence="8" id="KW-1185">Reference proteome</keyword>
<name>A0A4V2SC49_9FIRM</name>
<evidence type="ECO:0000256" key="5">
    <source>
        <dbReference type="SAM" id="Phobius"/>
    </source>
</evidence>
<keyword evidence="4 5" id="KW-0472">Membrane</keyword>
<evidence type="ECO:0000256" key="1">
    <source>
        <dbReference type="ARBA" id="ARBA00004141"/>
    </source>
</evidence>
<feature type="domain" description="Sodium/calcium exchanger membrane region" evidence="6">
    <location>
        <begin position="175"/>
        <end position="314"/>
    </location>
</feature>
<dbReference type="GO" id="GO:0006874">
    <property type="term" value="P:intracellular calcium ion homeostasis"/>
    <property type="evidence" value="ECO:0007669"/>
    <property type="project" value="TreeGrafter"/>
</dbReference>
<comment type="subcellular location">
    <subcellularLocation>
        <location evidence="1">Membrane</location>
        <topology evidence="1">Multi-pass membrane protein</topology>
    </subcellularLocation>
</comment>
<feature type="domain" description="Sodium/calcium exchanger membrane region" evidence="6">
    <location>
        <begin position="3"/>
        <end position="150"/>
    </location>
</feature>
<accession>A0A4V2SC49</accession>
<feature type="transmembrane region" description="Helical" evidence="5">
    <location>
        <begin position="175"/>
        <end position="193"/>
    </location>
</feature>
<dbReference type="InterPro" id="IPR004837">
    <property type="entry name" value="NaCa_Exmemb"/>
</dbReference>
<dbReference type="RefSeq" id="WP_132243651.1">
    <property type="nucleotide sequence ID" value="NZ_SLWV01000005.1"/>
</dbReference>